<dbReference type="STRING" id="455.Ljam_1052"/>
<organism evidence="1 2">
    <name type="scientific">Legionella jamestowniensis</name>
    <dbReference type="NCBI Taxonomy" id="455"/>
    <lineage>
        <taxon>Bacteria</taxon>
        <taxon>Pseudomonadati</taxon>
        <taxon>Pseudomonadota</taxon>
        <taxon>Gammaproteobacteria</taxon>
        <taxon>Legionellales</taxon>
        <taxon>Legionellaceae</taxon>
        <taxon>Legionella</taxon>
    </lineage>
</organism>
<comment type="caution">
    <text evidence="1">The sequence shown here is derived from an EMBL/GenBank/DDBJ whole genome shotgun (WGS) entry which is preliminary data.</text>
</comment>
<dbReference type="AlphaFoldDB" id="A0A0W0UH35"/>
<gene>
    <name evidence="1" type="ORF">Ljam_1052</name>
</gene>
<proteinExistence type="predicted"/>
<dbReference type="Proteomes" id="UP000054715">
    <property type="component" value="Unassembled WGS sequence"/>
</dbReference>
<name>A0A0W0UH35_9GAMM</name>
<evidence type="ECO:0000313" key="1">
    <source>
        <dbReference type="EMBL" id="KTD06857.1"/>
    </source>
</evidence>
<evidence type="ECO:0000313" key="2">
    <source>
        <dbReference type="Proteomes" id="UP000054715"/>
    </source>
</evidence>
<dbReference type="PATRIC" id="fig|455.5.peg.1116"/>
<protein>
    <submittedName>
        <fullName evidence="1">Uncharacterized protein</fullName>
    </submittedName>
</protein>
<sequence>MSASPIEPPDGNTGVILLFKNAANISTTAGWAPAFPSKSVLSLATIAARTTSRGALGPTAALVA</sequence>
<dbReference type="EMBL" id="LNYG01000013">
    <property type="protein sequence ID" value="KTD06857.1"/>
    <property type="molecule type" value="Genomic_DNA"/>
</dbReference>
<accession>A0A0W0UH35</accession>
<reference evidence="1 2" key="1">
    <citation type="submission" date="2015-11" db="EMBL/GenBank/DDBJ databases">
        <title>Genomic analysis of 38 Legionella species identifies large and diverse effector repertoires.</title>
        <authorList>
            <person name="Burstein D."/>
            <person name="Amaro F."/>
            <person name="Zusman T."/>
            <person name="Lifshitz Z."/>
            <person name="Cohen O."/>
            <person name="Gilbert J.A."/>
            <person name="Pupko T."/>
            <person name="Shuman H.A."/>
            <person name="Segal G."/>
        </authorList>
    </citation>
    <scope>NUCLEOTIDE SEQUENCE [LARGE SCALE GENOMIC DNA]</scope>
    <source>
        <strain evidence="1 2">JA-26-G1-E2</strain>
    </source>
</reference>